<evidence type="ECO:0000313" key="6">
    <source>
        <dbReference type="Proteomes" id="UP001208567"/>
    </source>
</evidence>
<dbReference type="EMBL" id="BRXR01000001">
    <property type="protein sequence ID" value="GLC29976.1"/>
    <property type="molecule type" value="Genomic_DNA"/>
</dbReference>
<keyword evidence="2" id="KW-0408">Iron</keyword>
<dbReference type="PROSITE" id="PS51379">
    <property type="entry name" value="4FE4S_FER_2"/>
    <property type="match status" value="1"/>
</dbReference>
<evidence type="ECO:0000256" key="3">
    <source>
        <dbReference type="ARBA" id="ARBA00023014"/>
    </source>
</evidence>
<dbReference type="Gene3D" id="3.30.70.20">
    <property type="match status" value="1"/>
</dbReference>
<dbReference type="Pfam" id="PF00037">
    <property type="entry name" value="Fer4"/>
    <property type="match status" value="1"/>
</dbReference>
<dbReference type="Proteomes" id="UP001208567">
    <property type="component" value="Unassembled WGS sequence"/>
</dbReference>
<accession>A0ABQ5N4A5</accession>
<evidence type="ECO:0000313" key="5">
    <source>
        <dbReference type="EMBL" id="GLC29976.1"/>
    </source>
</evidence>
<dbReference type="InterPro" id="IPR017900">
    <property type="entry name" value="4Fe4S_Fe_S_CS"/>
</dbReference>
<protein>
    <recommendedName>
        <fullName evidence="4">4Fe-4S ferredoxin-type domain-containing protein</fullName>
    </recommendedName>
</protein>
<proteinExistence type="predicted"/>
<sequence>MLSNYHEIFKTVIKAYYEDNFEEKLQQILDEPGIDKIKTSRIIASLCGVSVEYSDNFVNDLKRALKNNDITSPIINRIADCPIECIETQGKTFCEATCSFDAILVDKTNHLVTINETKCISCGFCIEACPNKVLMDRSEFIPLIKHLNKRSC</sequence>
<keyword evidence="1" id="KW-0479">Metal-binding</keyword>
<evidence type="ECO:0000259" key="4">
    <source>
        <dbReference type="PROSITE" id="PS51379"/>
    </source>
</evidence>
<feature type="domain" description="4Fe-4S ferredoxin-type" evidence="4">
    <location>
        <begin position="110"/>
        <end position="139"/>
    </location>
</feature>
<comment type="caution">
    <text evidence="5">The sequence shown here is derived from an EMBL/GenBank/DDBJ whole genome shotgun (WGS) entry which is preliminary data.</text>
</comment>
<dbReference type="InterPro" id="IPR017896">
    <property type="entry name" value="4Fe4S_Fe-S-bd"/>
</dbReference>
<gene>
    <name evidence="5" type="ORF">bsdE14_13860</name>
</gene>
<keyword evidence="6" id="KW-1185">Reference proteome</keyword>
<reference evidence="5 6" key="1">
    <citation type="journal article" date="2024" name="Int. J. Syst. Evol. Microbiol.">
        <title>Clostridium omnivorum sp. nov., isolated from anoxic soil under the treatment of reductive soil disinfestation.</title>
        <authorList>
            <person name="Ueki A."/>
            <person name="Tonouchi A."/>
            <person name="Kaku N."/>
            <person name="Honma S."/>
            <person name="Ueki K."/>
        </authorList>
    </citation>
    <scope>NUCLEOTIDE SEQUENCE [LARGE SCALE GENOMIC DNA]</scope>
    <source>
        <strain evidence="5 6">E14</strain>
    </source>
</reference>
<evidence type="ECO:0000256" key="2">
    <source>
        <dbReference type="ARBA" id="ARBA00023004"/>
    </source>
</evidence>
<name>A0ABQ5N4A5_9CLOT</name>
<evidence type="ECO:0000256" key="1">
    <source>
        <dbReference type="ARBA" id="ARBA00022723"/>
    </source>
</evidence>
<dbReference type="RefSeq" id="WP_264849247.1">
    <property type="nucleotide sequence ID" value="NZ_BRXR01000001.1"/>
</dbReference>
<dbReference type="SUPFAM" id="SSF54862">
    <property type="entry name" value="4Fe-4S ferredoxins"/>
    <property type="match status" value="1"/>
</dbReference>
<keyword evidence="3" id="KW-0411">Iron-sulfur</keyword>
<organism evidence="5 6">
    <name type="scientific">Clostridium omnivorum</name>
    <dbReference type="NCBI Taxonomy" id="1604902"/>
    <lineage>
        <taxon>Bacteria</taxon>
        <taxon>Bacillati</taxon>
        <taxon>Bacillota</taxon>
        <taxon>Clostridia</taxon>
        <taxon>Eubacteriales</taxon>
        <taxon>Clostridiaceae</taxon>
        <taxon>Clostridium</taxon>
    </lineage>
</organism>
<dbReference type="PROSITE" id="PS00198">
    <property type="entry name" value="4FE4S_FER_1"/>
    <property type="match status" value="1"/>
</dbReference>